<comment type="caution">
    <text evidence="1">The sequence shown here is derived from an EMBL/GenBank/DDBJ whole genome shotgun (WGS) entry which is preliminary data.</text>
</comment>
<dbReference type="VEuPathDB" id="FungiDB:EMCG_02869"/>
<organism evidence="1 2">
    <name type="scientific">[Emmonsia] crescens</name>
    <dbReference type="NCBI Taxonomy" id="73230"/>
    <lineage>
        <taxon>Eukaryota</taxon>
        <taxon>Fungi</taxon>
        <taxon>Dikarya</taxon>
        <taxon>Ascomycota</taxon>
        <taxon>Pezizomycotina</taxon>
        <taxon>Eurotiomycetes</taxon>
        <taxon>Eurotiomycetidae</taxon>
        <taxon>Onygenales</taxon>
        <taxon>Ajellomycetaceae</taxon>
        <taxon>Emergomyces</taxon>
    </lineage>
</organism>
<evidence type="ECO:0000313" key="2">
    <source>
        <dbReference type="Proteomes" id="UP000226031"/>
    </source>
</evidence>
<sequence>MSCPLLNLHAELQYLIFQHLQSYKNLEGQDVQNVKPLHRDRLLGEQDIFERDLRNLSLTCSFYYVTLLPYTFKRLALQNNETSASSILRCMTNTERNYVQFTKELCFTDTRAMALAMEDKHFGHSHRKNSSKKDNRNDINIPELCRLPTSAAEVLSNLSRFPNLDHLLIHWRFHDSDWYIEKYIIDYDTEDVNGVAEREAQAPWRALMRDVYNAVSKNVVDINTSTSPAASSISSPPQADLLQSPTMPPILKSLEIKNIPMNPVSTYLSPTFHNFLSTLRSFKLSLMTADNIGHYAINTCHQYHEFVYKLDEYFLNHLSSATSLHISAWDGPLGGEEDAGPSYCPCSLPPARIPVLKRLALDNCFTTAPGLINFLVAHARSLERVEFFRCFSDNDGNTWCKLFDALARAGPKWLVEFCVEPGEVKFREESYRKNEENEREAGRCQALLGGDEDEDETEGECVVGEGRGVAGRRGRRAFCYGYIDDKYGFVNELSCTNREMFLRGEDQRAYDTLMEIVEQNRKRLMGAESGIFNHITPPLGH</sequence>
<reference evidence="1 2" key="1">
    <citation type="submission" date="2017-10" db="EMBL/GenBank/DDBJ databases">
        <title>Comparative genomics in systemic dimorphic fungi from Ajellomycetaceae.</title>
        <authorList>
            <person name="Munoz J.F."/>
            <person name="Mcewen J.G."/>
            <person name="Clay O.K."/>
            <person name="Cuomo C.A."/>
        </authorList>
    </citation>
    <scope>NUCLEOTIDE SEQUENCE [LARGE SCALE GENOMIC DNA]</scope>
    <source>
        <strain evidence="1 2">UAMH4076</strain>
    </source>
</reference>
<evidence type="ECO:0000313" key="1">
    <source>
        <dbReference type="EMBL" id="PGH35127.1"/>
    </source>
</evidence>
<dbReference type="Proteomes" id="UP000226031">
    <property type="component" value="Unassembled WGS sequence"/>
</dbReference>
<accession>A0A2B7ZQS8</accession>
<dbReference type="AlphaFoldDB" id="A0A2B7ZQS8"/>
<name>A0A2B7ZQS8_9EURO</name>
<gene>
    <name evidence="1" type="ORF">GX50_02049</name>
</gene>
<dbReference type="EMBL" id="PDND01000027">
    <property type="protein sequence ID" value="PGH35127.1"/>
    <property type="molecule type" value="Genomic_DNA"/>
</dbReference>
<protein>
    <recommendedName>
        <fullName evidence="3">F-box domain-containing protein</fullName>
    </recommendedName>
</protein>
<keyword evidence="2" id="KW-1185">Reference proteome</keyword>
<proteinExistence type="predicted"/>
<evidence type="ECO:0008006" key="3">
    <source>
        <dbReference type="Google" id="ProtNLM"/>
    </source>
</evidence>